<dbReference type="AlphaFoldDB" id="D8UBL5"/>
<accession>D8UBL5</accession>
<gene>
    <name evidence="1" type="ORF">VOLCADRAFT_119269</name>
</gene>
<evidence type="ECO:0000313" key="2">
    <source>
        <dbReference type="Proteomes" id="UP000001058"/>
    </source>
</evidence>
<reference evidence="1 2" key="1">
    <citation type="journal article" date="2010" name="Science">
        <title>Genomic analysis of organismal complexity in the multicellular green alga Volvox carteri.</title>
        <authorList>
            <person name="Prochnik S.E."/>
            <person name="Umen J."/>
            <person name="Nedelcu A.M."/>
            <person name="Hallmann A."/>
            <person name="Miller S.M."/>
            <person name="Nishii I."/>
            <person name="Ferris P."/>
            <person name="Kuo A."/>
            <person name="Mitros T."/>
            <person name="Fritz-Laylin L.K."/>
            <person name="Hellsten U."/>
            <person name="Chapman J."/>
            <person name="Simakov O."/>
            <person name="Rensing S.A."/>
            <person name="Terry A."/>
            <person name="Pangilinan J."/>
            <person name="Kapitonov V."/>
            <person name="Jurka J."/>
            <person name="Salamov A."/>
            <person name="Shapiro H."/>
            <person name="Schmutz J."/>
            <person name="Grimwood J."/>
            <person name="Lindquist E."/>
            <person name="Lucas S."/>
            <person name="Grigoriev I.V."/>
            <person name="Schmitt R."/>
            <person name="Kirk D."/>
            <person name="Rokhsar D.S."/>
        </authorList>
    </citation>
    <scope>NUCLEOTIDE SEQUENCE [LARGE SCALE GENOMIC DNA]</scope>
    <source>
        <strain evidence="2">f. Nagariensis / Eve</strain>
    </source>
</reference>
<keyword evidence="2" id="KW-1185">Reference proteome</keyword>
<dbReference type="KEGG" id="vcn:VOLCADRAFT_119269"/>
<dbReference type="OrthoDB" id="551384at2759"/>
<dbReference type="EMBL" id="GL378378">
    <property type="protein sequence ID" value="EFJ42843.1"/>
    <property type="molecule type" value="Genomic_DNA"/>
</dbReference>
<sequence length="108" mass="12254">ADYVRSLLRRAARGVEADAGPWLRSLFRGVVPERWLRILVDELTGEMYDGSTREYDMAPYRYQSAPASRQPEYALDELIALLSRATAGEVIERLKLQLQVNTLAAVEK</sequence>
<dbReference type="RefSeq" id="XP_002956103.1">
    <property type="nucleotide sequence ID" value="XM_002956057.1"/>
</dbReference>
<evidence type="ECO:0000313" key="1">
    <source>
        <dbReference type="EMBL" id="EFJ42843.1"/>
    </source>
</evidence>
<name>D8UBL5_VOLCA</name>
<protein>
    <submittedName>
        <fullName evidence="1">Uncharacterized protein</fullName>
    </submittedName>
</protein>
<dbReference type="Proteomes" id="UP000001058">
    <property type="component" value="Unassembled WGS sequence"/>
</dbReference>
<dbReference type="InParanoid" id="D8UBL5"/>
<feature type="non-terminal residue" evidence="1">
    <location>
        <position position="1"/>
    </location>
</feature>
<dbReference type="GeneID" id="9615204"/>
<organism evidence="2">
    <name type="scientific">Volvox carteri f. nagariensis</name>
    <dbReference type="NCBI Taxonomy" id="3068"/>
    <lineage>
        <taxon>Eukaryota</taxon>
        <taxon>Viridiplantae</taxon>
        <taxon>Chlorophyta</taxon>
        <taxon>core chlorophytes</taxon>
        <taxon>Chlorophyceae</taxon>
        <taxon>CS clade</taxon>
        <taxon>Chlamydomonadales</taxon>
        <taxon>Volvocaceae</taxon>
        <taxon>Volvox</taxon>
    </lineage>
</organism>
<proteinExistence type="predicted"/>